<organism evidence="2 3">
    <name type="scientific">Plutella xylostella</name>
    <name type="common">Diamondback moth</name>
    <name type="synonym">Plutella maculipennis</name>
    <dbReference type="NCBI Taxonomy" id="51655"/>
    <lineage>
        <taxon>Eukaryota</taxon>
        <taxon>Metazoa</taxon>
        <taxon>Ecdysozoa</taxon>
        <taxon>Arthropoda</taxon>
        <taxon>Hexapoda</taxon>
        <taxon>Insecta</taxon>
        <taxon>Pterygota</taxon>
        <taxon>Neoptera</taxon>
        <taxon>Endopterygota</taxon>
        <taxon>Lepidoptera</taxon>
        <taxon>Glossata</taxon>
        <taxon>Ditrysia</taxon>
        <taxon>Yponomeutoidea</taxon>
        <taxon>Plutellidae</taxon>
        <taxon>Plutella</taxon>
    </lineage>
</organism>
<reference evidence="2 3" key="1">
    <citation type="submission" date="2021-06" db="EMBL/GenBank/DDBJ databases">
        <title>A haploid diamondback moth (Plutella xylostella L.) genome assembly resolves 31 chromosomes and identifies a diamide resistance mutation.</title>
        <authorList>
            <person name="Ward C.M."/>
            <person name="Perry K.D."/>
            <person name="Baker G."/>
            <person name="Powis K."/>
            <person name="Heckel D.G."/>
            <person name="Baxter S.W."/>
        </authorList>
    </citation>
    <scope>NUCLEOTIDE SEQUENCE [LARGE SCALE GENOMIC DNA]</scope>
    <source>
        <strain evidence="2 3">LV</strain>
        <tissue evidence="2">Single pupa</tissue>
    </source>
</reference>
<dbReference type="PROSITE" id="PS50878">
    <property type="entry name" value="RT_POL"/>
    <property type="match status" value="1"/>
</dbReference>
<dbReference type="InterPro" id="IPR000477">
    <property type="entry name" value="RT_dom"/>
</dbReference>
<comment type="caution">
    <text evidence="2">The sequence shown here is derived from an EMBL/GenBank/DDBJ whole genome shotgun (WGS) entry which is preliminary data.</text>
</comment>
<evidence type="ECO:0000259" key="1">
    <source>
        <dbReference type="PROSITE" id="PS50878"/>
    </source>
</evidence>
<proteinExistence type="predicted"/>
<name>A0ABQ7QQN1_PLUXY</name>
<feature type="domain" description="Reverse transcriptase" evidence="1">
    <location>
        <begin position="243"/>
        <end position="514"/>
    </location>
</feature>
<protein>
    <recommendedName>
        <fullName evidence="1">Reverse transcriptase domain-containing protein</fullName>
    </recommendedName>
</protein>
<dbReference type="Pfam" id="PF00078">
    <property type="entry name" value="RVT_1"/>
    <property type="match status" value="1"/>
</dbReference>
<dbReference type="PANTHER" id="PTHR33332">
    <property type="entry name" value="REVERSE TRANSCRIPTASE DOMAIN-CONTAINING PROTEIN"/>
    <property type="match status" value="1"/>
</dbReference>
<dbReference type="Proteomes" id="UP000823941">
    <property type="component" value="Chromosome 10"/>
</dbReference>
<sequence>MYDWDSLMKKYLCPGEQLNSVINITKHMYDVHFPIRIYPSKSSSSAWVSDRARSLRKQISSKKHELLKPNCNIQTNVQLLDLEIKYNSELYNSRKQFLNNSITKYDGSNMSKKVWQVISSETCRTGNNNALNVLVSKTAVDTVDSEGARDAAAATAAALNRFYIEANNNSAKPEINKAITFLNTYLPDQIPTISFKCFTLLDILKVVKNIKRKKSKDIYDMSTLVLDYLPPVLISLLCYLFNECVQCGIYPEALKIIKVQPVYKGKGDMHILKNFRPISQIPIISKIFENLISQQLMLFFNTNNLLNKQQYAYQAGRSTVHAARDVLTKLMSHLDAGRQVAAIFCDLSRAFELVDHSLILNKLKLYGVNGYFLETIASFLHERKQSTRVNNAQSNLETIGPCAVPQGSVMGNNLFLILINDLTTASENVDYVLFADDGCVIVNAESYEQLKSKLNKTISDLSNWFAANGMALNVEKTNIIHFQMRKTRGHELNIVCNNLLVPQVDTVKYLGFTFDSGLTWIPQIDNICSKLSSASYALSRLKPTLSEDNMKKAYFGYFHSILSYGVDIWANSTDAGRAFRSQKRALRIMAGVPWDTPAKQLFIKLKILTLPCLYILEIAKYVRRNLSLFPTNKDVRPNTCPRREDKLYCPGCRLTKSNKLIHIIGPKIYNVIPENIKNETNEATFTKKLKNMLLNSACYTINEFFDLTSPTHALLVPTTNSNSHNDEKQCV</sequence>
<evidence type="ECO:0000313" key="2">
    <source>
        <dbReference type="EMBL" id="KAG7307346.1"/>
    </source>
</evidence>
<keyword evidence="3" id="KW-1185">Reference proteome</keyword>
<accession>A0ABQ7QQN1</accession>
<dbReference type="EMBL" id="JAHIBW010000010">
    <property type="protein sequence ID" value="KAG7307346.1"/>
    <property type="molecule type" value="Genomic_DNA"/>
</dbReference>
<evidence type="ECO:0000313" key="3">
    <source>
        <dbReference type="Proteomes" id="UP000823941"/>
    </source>
</evidence>
<gene>
    <name evidence="2" type="ORF">JYU34_007525</name>
</gene>
<dbReference type="CDD" id="cd01650">
    <property type="entry name" value="RT_nLTR_like"/>
    <property type="match status" value="1"/>
</dbReference>